<keyword evidence="8 10" id="KW-0472">Membrane</keyword>
<feature type="transmembrane region" description="Helical" evidence="10">
    <location>
        <begin position="89"/>
        <end position="116"/>
    </location>
</feature>
<evidence type="ECO:0000256" key="9">
    <source>
        <dbReference type="ARBA" id="ARBA00023160"/>
    </source>
</evidence>
<evidence type="ECO:0000256" key="6">
    <source>
        <dbReference type="ARBA" id="ARBA00022989"/>
    </source>
</evidence>
<feature type="transmembrane region" description="Helical" evidence="10">
    <location>
        <begin position="51"/>
        <end position="68"/>
    </location>
</feature>
<evidence type="ECO:0000256" key="4">
    <source>
        <dbReference type="ARBA" id="ARBA00022692"/>
    </source>
</evidence>
<dbReference type="InterPro" id="IPR002076">
    <property type="entry name" value="ELO_fam"/>
</dbReference>
<evidence type="ECO:0000256" key="7">
    <source>
        <dbReference type="ARBA" id="ARBA00023098"/>
    </source>
</evidence>
<keyword evidence="12" id="KW-1185">Reference proteome</keyword>
<comment type="similarity">
    <text evidence="10">Belongs to the ELO family.</text>
</comment>
<evidence type="ECO:0000313" key="11">
    <source>
        <dbReference type="EMBL" id="CAK7916697.1"/>
    </source>
</evidence>
<dbReference type="Pfam" id="PF01151">
    <property type="entry name" value="ELO"/>
    <property type="match status" value="1"/>
</dbReference>
<name>A0ABP0EH36_9ASCO</name>
<dbReference type="PANTHER" id="PTHR11157:SF169">
    <property type="entry name" value="ELONGATION OF FATTY ACIDS PROTEIN"/>
    <property type="match status" value="1"/>
</dbReference>
<dbReference type="EC" id="2.3.1.-" evidence="10"/>
<evidence type="ECO:0000313" key="12">
    <source>
        <dbReference type="Proteomes" id="UP001497600"/>
    </source>
</evidence>
<feature type="transmembrane region" description="Helical" evidence="10">
    <location>
        <begin position="220"/>
        <end position="239"/>
    </location>
</feature>
<evidence type="ECO:0000256" key="8">
    <source>
        <dbReference type="ARBA" id="ARBA00023136"/>
    </source>
</evidence>
<reference evidence="11 12" key="1">
    <citation type="submission" date="2024-01" db="EMBL/GenBank/DDBJ databases">
        <authorList>
            <consortium name="Genoscope - CEA"/>
            <person name="William W."/>
        </authorList>
    </citation>
    <scope>NUCLEOTIDE SEQUENCE [LARGE SCALE GENOMIC DNA]</scope>
    <source>
        <strain evidence="11 12">29B2s-10</strain>
    </source>
</reference>
<dbReference type="Proteomes" id="UP001497600">
    <property type="component" value="Chromosome G"/>
</dbReference>
<feature type="transmembrane region" description="Helical" evidence="10">
    <location>
        <begin position="297"/>
        <end position="319"/>
    </location>
</feature>
<keyword evidence="5 10" id="KW-0276">Fatty acid metabolism</keyword>
<keyword evidence="9 10" id="KW-0275">Fatty acid biosynthesis</keyword>
<comment type="subcellular location">
    <subcellularLocation>
        <location evidence="1">Membrane</location>
        <topology evidence="1">Multi-pass membrane protein</topology>
    </subcellularLocation>
</comment>
<evidence type="ECO:0000256" key="5">
    <source>
        <dbReference type="ARBA" id="ARBA00022832"/>
    </source>
</evidence>
<evidence type="ECO:0000256" key="3">
    <source>
        <dbReference type="ARBA" id="ARBA00022679"/>
    </source>
</evidence>
<comment type="catalytic activity">
    <reaction evidence="10">
        <text>an acyl-CoA + malonyl-CoA + H(+) = a 3-oxoacyl-CoA + CO2 + CoA</text>
        <dbReference type="Rhea" id="RHEA:50252"/>
        <dbReference type="ChEBI" id="CHEBI:15378"/>
        <dbReference type="ChEBI" id="CHEBI:16526"/>
        <dbReference type="ChEBI" id="CHEBI:57287"/>
        <dbReference type="ChEBI" id="CHEBI:57384"/>
        <dbReference type="ChEBI" id="CHEBI:58342"/>
        <dbReference type="ChEBI" id="CHEBI:90726"/>
    </reaction>
    <physiologicalReaction direction="left-to-right" evidence="10">
        <dbReference type="Rhea" id="RHEA:50253"/>
    </physiologicalReaction>
</comment>
<keyword evidence="6 10" id="KW-1133">Transmembrane helix</keyword>
<keyword evidence="7 10" id="KW-0443">Lipid metabolism</keyword>
<sequence length="328" mass="38032">MIWGNELIEFALPSANLLQFPERNTPLPPSPFQNEFLTQSYNFFMKSSTPMTIAIVYFSFVHFINPHIRNRQIALAKEKKLNNNRLPAAPFAIAKTSIFNFLVLVHNVFLCVYSAWTFIGMCYTMKNTSHFFKTENIPQLDRVSRLVQSVCDLDQGIFADDLPWSNLHFYGYWFYLSKFYEVLDTIIILLKGRPSSLLQSYHHAGAMMCMWAGIRYRSPPIWIFVVFNSFIHTLMYFYFSLSCLKFRVPTIFKRILTTMQITQFIVGGSIAVVHAFLKYTDFATGTKKHCIESSTRALPLYVNVAYLAPLTALFAAFYVESYLKRSKK</sequence>
<proteinExistence type="inferred from homology"/>
<feature type="transmembrane region" description="Helical" evidence="10">
    <location>
        <begin position="251"/>
        <end position="277"/>
    </location>
</feature>
<keyword evidence="2 10" id="KW-0444">Lipid biosynthesis</keyword>
<protein>
    <recommendedName>
        <fullName evidence="10">Elongation of fatty acids protein</fullName>
        <ecNumber evidence="10">2.3.1.-</ecNumber>
    </recommendedName>
</protein>
<keyword evidence="4 10" id="KW-0812">Transmembrane</keyword>
<evidence type="ECO:0000256" key="1">
    <source>
        <dbReference type="ARBA" id="ARBA00004141"/>
    </source>
</evidence>
<organism evidence="11 12">
    <name type="scientific">[Candida] anglica</name>
    <dbReference type="NCBI Taxonomy" id="148631"/>
    <lineage>
        <taxon>Eukaryota</taxon>
        <taxon>Fungi</taxon>
        <taxon>Dikarya</taxon>
        <taxon>Ascomycota</taxon>
        <taxon>Saccharomycotina</taxon>
        <taxon>Pichiomycetes</taxon>
        <taxon>Debaryomycetaceae</taxon>
        <taxon>Kurtzmaniella</taxon>
    </lineage>
</organism>
<accession>A0ABP0EH36</accession>
<dbReference type="EMBL" id="OZ004259">
    <property type="protein sequence ID" value="CAK7916697.1"/>
    <property type="molecule type" value="Genomic_DNA"/>
</dbReference>
<evidence type="ECO:0000256" key="10">
    <source>
        <dbReference type="RuleBase" id="RU361115"/>
    </source>
</evidence>
<gene>
    <name evidence="11" type="ORF">CAAN4_G05028</name>
</gene>
<evidence type="ECO:0000256" key="2">
    <source>
        <dbReference type="ARBA" id="ARBA00022516"/>
    </source>
</evidence>
<dbReference type="PANTHER" id="PTHR11157">
    <property type="entry name" value="FATTY ACID ACYL TRANSFERASE-RELATED"/>
    <property type="match status" value="1"/>
</dbReference>
<keyword evidence="3 10" id="KW-0808">Transferase</keyword>